<dbReference type="Pfam" id="PF00984">
    <property type="entry name" value="UDPG_MGDP_dh"/>
    <property type="match status" value="1"/>
</dbReference>
<organism evidence="5 6">
    <name type="scientific">Curtobacterium subtropicum</name>
    <dbReference type="NCBI Taxonomy" id="3055138"/>
    <lineage>
        <taxon>Bacteria</taxon>
        <taxon>Bacillati</taxon>
        <taxon>Actinomycetota</taxon>
        <taxon>Actinomycetes</taxon>
        <taxon>Micrococcales</taxon>
        <taxon>Microbacteriaceae</taxon>
        <taxon>Curtobacterium</taxon>
    </lineage>
</organism>
<dbReference type="RefSeq" id="WP_289471462.1">
    <property type="nucleotide sequence ID" value="NZ_JAUCMM010000017.1"/>
</dbReference>
<dbReference type="PANTHER" id="PTHR43491">
    <property type="entry name" value="UDP-N-ACETYL-D-MANNOSAMINE DEHYDROGENASE"/>
    <property type="match status" value="1"/>
</dbReference>
<dbReference type="InterPro" id="IPR001732">
    <property type="entry name" value="UDP-Glc/GDP-Man_DH_N"/>
</dbReference>
<dbReference type="InterPro" id="IPR036291">
    <property type="entry name" value="NAD(P)-bd_dom_sf"/>
</dbReference>
<proteinExistence type="inferred from homology"/>
<accession>A0ABT7TK17</accession>
<dbReference type="Pfam" id="PF03720">
    <property type="entry name" value="UDPG_MGDP_dh_C"/>
    <property type="match status" value="1"/>
</dbReference>
<dbReference type="SUPFAM" id="SSF52413">
    <property type="entry name" value="UDP-glucose/GDP-mannose dehydrogenase C-terminal domain"/>
    <property type="match status" value="1"/>
</dbReference>
<keyword evidence="1" id="KW-0560">Oxidoreductase</keyword>
<keyword evidence="6" id="KW-1185">Reference proteome</keyword>
<dbReference type="SUPFAM" id="SSF51735">
    <property type="entry name" value="NAD(P)-binding Rossmann-fold domains"/>
    <property type="match status" value="1"/>
</dbReference>
<dbReference type="Pfam" id="PF03721">
    <property type="entry name" value="UDPG_MGDP_dh_N"/>
    <property type="match status" value="1"/>
</dbReference>
<name>A0ABT7TK17_9MICO</name>
<evidence type="ECO:0000259" key="4">
    <source>
        <dbReference type="SMART" id="SM00984"/>
    </source>
</evidence>
<dbReference type="InterPro" id="IPR008927">
    <property type="entry name" value="6-PGluconate_DH-like_C_sf"/>
</dbReference>
<feature type="domain" description="UDP-glucose/GDP-mannose dehydrogenase C-terminal" evidence="4">
    <location>
        <begin position="317"/>
        <end position="412"/>
    </location>
</feature>
<dbReference type="InterPro" id="IPR036220">
    <property type="entry name" value="UDP-Glc/GDP-Man_DH_C_sf"/>
</dbReference>
<dbReference type="Gene3D" id="3.40.50.720">
    <property type="entry name" value="NAD(P)-binding Rossmann-like Domain"/>
    <property type="match status" value="2"/>
</dbReference>
<evidence type="ECO:0000313" key="6">
    <source>
        <dbReference type="Proteomes" id="UP001235720"/>
    </source>
</evidence>
<gene>
    <name evidence="5" type="ORF">QUG98_15875</name>
</gene>
<sequence>MDVLIVGQGYVGLPLAMRAARAGHRVTGIDLDERRTAALRRGTSFVEDIPDSEVQHALAHLGYRAVSDYADVDRFDVAVITVPTPLTDSLPDLRMVESAARALAPLIVDGALVVLESTTHPGTTEDLLVPILEAGSGKRAGVDFSVGYSPERIDPGNTTWRLENTPKVVSGIDDRSLERVQAFYGGLVERIVPVAGTREAELTKLLENTFRHVNIALVNEMAIHAEALGVDIWQVIEAASTKPFGFMPFTPGPGVGGHCLPVDPSYLSWQVRKQLGKPFRFVELANDVNEHMPDHVVERVSRILNDAGRAVRGARVLLLGLSYKPNTGDVRESPAMRVLELLCERGAAVTAVDPHVEDHRWPSTAARAVDLDAALADEHDVIVLVTGHAEFDRDTVLDAGIPVLDTRNALRSATRAATELVETL</sequence>
<dbReference type="EMBL" id="JAUCMM010000017">
    <property type="protein sequence ID" value="MDM7889932.1"/>
    <property type="molecule type" value="Genomic_DNA"/>
</dbReference>
<comment type="similarity">
    <text evidence="3">Belongs to the UDP-glucose/GDP-mannose dehydrogenase family.</text>
</comment>
<comment type="caution">
    <text evidence="5">The sequence shown here is derived from an EMBL/GenBank/DDBJ whole genome shotgun (WGS) entry which is preliminary data.</text>
</comment>
<dbReference type="InterPro" id="IPR028359">
    <property type="entry name" value="UDP_ManNAc/GlcNAc_DH"/>
</dbReference>
<dbReference type="NCBIfam" id="TIGR03026">
    <property type="entry name" value="NDP-sugDHase"/>
    <property type="match status" value="1"/>
</dbReference>
<dbReference type="Proteomes" id="UP001235720">
    <property type="component" value="Unassembled WGS sequence"/>
</dbReference>
<evidence type="ECO:0000256" key="1">
    <source>
        <dbReference type="ARBA" id="ARBA00023002"/>
    </source>
</evidence>
<reference evidence="5 6" key="1">
    <citation type="submission" date="2023-06" db="EMBL/GenBank/DDBJ databases">
        <authorList>
            <person name="Feng G."/>
            <person name="Li J."/>
            <person name="Zhu H."/>
        </authorList>
    </citation>
    <scope>NUCLEOTIDE SEQUENCE [LARGE SCALE GENOMIC DNA]</scope>
    <source>
        <strain evidence="5 6">RHCJP20</strain>
    </source>
</reference>
<dbReference type="InterPro" id="IPR014027">
    <property type="entry name" value="UDP-Glc/GDP-Man_DH_C"/>
</dbReference>
<dbReference type="PIRSF" id="PIRSF000124">
    <property type="entry name" value="UDPglc_GDPman_dh"/>
    <property type="match status" value="1"/>
</dbReference>
<dbReference type="PIRSF" id="PIRSF500136">
    <property type="entry name" value="UDP_ManNAc_DH"/>
    <property type="match status" value="1"/>
</dbReference>
<dbReference type="InterPro" id="IPR014026">
    <property type="entry name" value="UDP-Glc/GDP-Man_DH_dimer"/>
</dbReference>
<keyword evidence="2" id="KW-0520">NAD</keyword>
<evidence type="ECO:0000256" key="3">
    <source>
        <dbReference type="PIRNR" id="PIRNR000124"/>
    </source>
</evidence>
<dbReference type="InterPro" id="IPR017476">
    <property type="entry name" value="UDP-Glc/GDP-Man"/>
</dbReference>
<dbReference type="SMART" id="SM00984">
    <property type="entry name" value="UDPG_MGDP_dh_C"/>
    <property type="match status" value="1"/>
</dbReference>
<evidence type="ECO:0000313" key="5">
    <source>
        <dbReference type="EMBL" id="MDM7889932.1"/>
    </source>
</evidence>
<protein>
    <submittedName>
        <fullName evidence="5">Nucleotide sugar dehydrogenase</fullName>
    </submittedName>
</protein>
<dbReference type="SUPFAM" id="SSF48179">
    <property type="entry name" value="6-phosphogluconate dehydrogenase C-terminal domain-like"/>
    <property type="match status" value="1"/>
</dbReference>
<dbReference type="PANTHER" id="PTHR43491:SF1">
    <property type="entry name" value="UDP-N-ACETYL-D-MANNOSAMINE DEHYDROGENASE"/>
    <property type="match status" value="1"/>
</dbReference>
<evidence type="ECO:0000256" key="2">
    <source>
        <dbReference type="ARBA" id="ARBA00023027"/>
    </source>
</evidence>